<proteinExistence type="predicted"/>
<feature type="region of interest" description="Disordered" evidence="1">
    <location>
        <begin position="15"/>
        <end position="50"/>
    </location>
</feature>
<evidence type="ECO:0000313" key="2">
    <source>
        <dbReference type="EMBL" id="KAF5905081.1"/>
    </source>
</evidence>
<evidence type="ECO:0000256" key="1">
    <source>
        <dbReference type="SAM" id="MobiDB-lite"/>
    </source>
</evidence>
<keyword evidence="2" id="KW-0808">Transferase</keyword>
<protein>
    <submittedName>
        <fullName evidence="2">3-phosphoinositide-dependent protein kinase 1 isoform X1</fullName>
    </submittedName>
</protein>
<evidence type="ECO:0000313" key="3">
    <source>
        <dbReference type="Proteomes" id="UP000727407"/>
    </source>
</evidence>
<dbReference type="AlphaFoldDB" id="A0A8J4TW94"/>
<dbReference type="Proteomes" id="UP000727407">
    <property type="component" value="Unassembled WGS sequence"/>
</dbReference>
<gene>
    <name evidence="2" type="primary">Pdpk1</name>
    <name evidence="2" type="ORF">DAT39_005152</name>
</gene>
<keyword evidence="2" id="KW-0418">Kinase</keyword>
<comment type="caution">
    <text evidence="2">The sequence shown here is derived from an EMBL/GenBank/DDBJ whole genome shotgun (WGS) entry which is preliminary data.</text>
</comment>
<feature type="non-terminal residue" evidence="2">
    <location>
        <position position="50"/>
    </location>
</feature>
<keyword evidence="3" id="KW-1185">Reference proteome</keyword>
<name>A0A8J4TW94_CLAMG</name>
<organism evidence="2 3">
    <name type="scientific">Clarias magur</name>
    <name type="common">Asian catfish</name>
    <name type="synonym">Macropteronotus magur</name>
    <dbReference type="NCBI Taxonomy" id="1594786"/>
    <lineage>
        <taxon>Eukaryota</taxon>
        <taxon>Metazoa</taxon>
        <taxon>Chordata</taxon>
        <taxon>Craniata</taxon>
        <taxon>Vertebrata</taxon>
        <taxon>Euteleostomi</taxon>
        <taxon>Actinopterygii</taxon>
        <taxon>Neopterygii</taxon>
        <taxon>Teleostei</taxon>
        <taxon>Ostariophysi</taxon>
        <taxon>Siluriformes</taxon>
        <taxon>Clariidae</taxon>
        <taxon>Clarias</taxon>
    </lineage>
</organism>
<accession>A0A8J4TW94</accession>
<sequence>MNVNMCIYACWPGCNSRQSSPSSSPGLPEKGSRLSSGFTVNRTKKQVKAS</sequence>
<dbReference type="GO" id="GO:0016301">
    <property type="term" value="F:kinase activity"/>
    <property type="evidence" value="ECO:0007669"/>
    <property type="project" value="UniProtKB-KW"/>
</dbReference>
<reference evidence="2" key="1">
    <citation type="submission" date="2020-07" db="EMBL/GenBank/DDBJ databases">
        <title>Clarias magur genome sequencing, assembly and annotation.</title>
        <authorList>
            <person name="Kushwaha B."/>
            <person name="Kumar R."/>
            <person name="Das P."/>
            <person name="Joshi C.G."/>
            <person name="Kumar D."/>
            <person name="Nagpure N.S."/>
            <person name="Pandey M."/>
            <person name="Agarwal S."/>
            <person name="Srivastava S."/>
            <person name="Singh M."/>
            <person name="Sahoo L."/>
            <person name="Jayasankar P."/>
            <person name="Meher P.K."/>
            <person name="Koringa P.G."/>
            <person name="Iquebal M.A."/>
            <person name="Das S.P."/>
            <person name="Bit A."/>
            <person name="Patnaik S."/>
            <person name="Patel N."/>
            <person name="Shah T.M."/>
            <person name="Hinsu A."/>
            <person name="Jena J.K."/>
        </authorList>
    </citation>
    <scope>NUCLEOTIDE SEQUENCE</scope>
    <source>
        <strain evidence="2">CIFAMagur01</strain>
        <tissue evidence="2">Testis</tissue>
    </source>
</reference>
<dbReference type="EMBL" id="QNUK01000048">
    <property type="protein sequence ID" value="KAF5905081.1"/>
    <property type="molecule type" value="Genomic_DNA"/>
</dbReference>
<feature type="compositionally biased region" description="Low complexity" evidence="1">
    <location>
        <begin position="15"/>
        <end position="29"/>
    </location>
</feature>